<evidence type="ECO:0000313" key="3">
    <source>
        <dbReference type="Proteomes" id="UP000681075"/>
    </source>
</evidence>
<proteinExistence type="predicted"/>
<dbReference type="EMBL" id="BOPV01000001">
    <property type="protein sequence ID" value="GIL41836.1"/>
    <property type="molecule type" value="Genomic_DNA"/>
</dbReference>
<evidence type="ECO:0000313" key="2">
    <source>
        <dbReference type="EMBL" id="GIL41836.1"/>
    </source>
</evidence>
<dbReference type="AlphaFoldDB" id="A0A8S8XKY8"/>
<evidence type="ECO:0000256" key="1">
    <source>
        <dbReference type="SAM" id="Phobius"/>
    </source>
</evidence>
<keyword evidence="1" id="KW-0472">Membrane</keyword>
<keyword evidence="3" id="KW-1185">Reference proteome</keyword>
<accession>A0A8S8XKY8</accession>
<organism evidence="2 3">
    <name type="scientific">Roseiterribacter gracilis</name>
    <dbReference type="NCBI Taxonomy" id="2812848"/>
    <lineage>
        <taxon>Bacteria</taxon>
        <taxon>Pseudomonadati</taxon>
        <taxon>Pseudomonadota</taxon>
        <taxon>Alphaproteobacteria</taxon>
        <taxon>Rhodospirillales</taxon>
        <taxon>Roseiterribacteraceae</taxon>
        <taxon>Roseiterribacter</taxon>
    </lineage>
</organism>
<name>A0A8S8XKY8_9PROT</name>
<protein>
    <submittedName>
        <fullName evidence="2">Uncharacterized protein</fullName>
    </submittedName>
</protein>
<sequence>MFKFEMSPKLVEQGLVQGMLIGLIGGLLPAFRAARLPIIAGLAER</sequence>
<dbReference type="Proteomes" id="UP000681075">
    <property type="component" value="Unassembled WGS sequence"/>
</dbReference>
<feature type="transmembrane region" description="Helical" evidence="1">
    <location>
        <begin position="20"/>
        <end position="43"/>
    </location>
</feature>
<comment type="caution">
    <text evidence="2">The sequence shown here is derived from an EMBL/GenBank/DDBJ whole genome shotgun (WGS) entry which is preliminary data.</text>
</comment>
<reference evidence="2" key="1">
    <citation type="submission" date="2021-02" db="EMBL/GenBank/DDBJ databases">
        <title>Genome sequence of Rhodospirillales sp. strain TMPK1 isolated from soil.</title>
        <authorList>
            <person name="Nakai R."/>
            <person name="Kusada H."/>
            <person name="Tamaki H."/>
        </authorList>
    </citation>
    <scope>NUCLEOTIDE SEQUENCE</scope>
    <source>
        <strain evidence="2">TMPK1</strain>
    </source>
</reference>
<keyword evidence="1" id="KW-0812">Transmembrane</keyword>
<gene>
    <name evidence="2" type="ORF">TMPK1_40730</name>
</gene>
<keyword evidence="1" id="KW-1133">Transmembrane helix</keyword>